<sequence>MTSDLSEQVQKAVLTVMDKQTFKADNLLKVGTPEAWAEAQTPNGAECFQLVGESFLDVLVLHLLRKPKYVELRKSDVGHHKIVQDVLKSDITINHVLFAAGAYQNVPPSPWYGMTSELPAAAFKTYLGLYSMEVTKEFKSPTPPENDDDAALLTKIELWFNSIFERLADAAVMALP</sequence>
<proteinExistence type="predicted"/>
<dbReference type="AlphaFoldDB" id="A0AAW0A072"/>
<evidence type="ECO:0000313" key="1">
    <source>
        <dbReference type="EMBL" id="KAK6996721.1"/>
    </source>
</evidence>
<gene>
    <name evidence="1" type="ORF">R3P38DRAFT_3070297</name>
</gene>
<dbReference type="EMBL" id="JAWWNJ010000096">
    <property type="protein sequence ID" value="KAK6996721.1"/>
    <property type="molecule type" value="Genomic_DNA"/>
</dbReference>
<organism evidence="1 2">
    <name type="scientific">Favolaschia claudopus</name>
    <dbReference type="NCBI Taxonomy" id="2862362"/>
    <lineage>
        <taxon>Eukaryota</taxon>
        <taxon>Fungi</taxon>
        <taxon>Dikarya</taxon>
        <taxon>Basidiomycota</taxon>
        <taxon>Agaricomycotina</taxon>
        <taxon>Agaricomycetes</taxon>
        <taxon>Agaricomycetidae</taxon>
        <taxon>Agaricales</taxon>
        <taxon>Marasmiineae</taxon>
        <taxon>Mycenaceae</taxon>
        <taxon>Favolaschia</taxon>
    </lineage>
</organism>
<protein>
    <submittedName>
        <fullName evidence="1">Uncharacterized protein</fullName>
    </submittedName>
</protein>
<keyword evidence="2" id="KW-1185">Reference proteome</keyword>
<reference evidence="1 2" key="1">
    <citation type="journal article" date="2024" name="J Genomics">
        <title>Draft genome sequencing and assembly of Favolaschia claudopus CIRM-BRFM 2984 isolated from oak limbs.</title>
        <authorList>
            <person name="Navarro D."/>
            <person name="Drula E."/>
            <person name="Chaduli D."/>
            <person name="Cazenave R."/>
            <person name="Ahrendt S."/>
            <person name="Wang J."/>
            <person name="Lipzen A."/>
            <person name="Daum C."/>
            <person name="Barry K."/>
            <person name="Grigoriev I.V."/>
            <person name="Favel A."/>
            <person name="Rosso M.N."/>
            <person name="Martin F."/>
        </authorList>
    </citation>
    <scope>NUCLEOTIDE SEQUENCE [LARGE SCALE GENOMIC DNA]</scope>
    <source>
        <strain evidence="1 2">CIRM-BRFM 2984</strain>
    </source>
</reference>
<dbReference type="Proteomes" id="UP001362999">
    <property type="component" value="Unassembled WGS sequence"/>
</dbReference>
<accession>A0AAW0A072</accession>
<comment type="caution">
    <text evidence="1">The sequence shown here is derived from an EMBL/GenBank/DDBJ whole genome shotgun (WGS) entry which is preliminary data.</text>
</comment>
<evidence type="ECO:0000313" key="2">
    <source>
        <dbReference type="Proteomes" id="UP001362999"/>
    </source>
</evidence>
<name>A0AAW0A072_9AGAR</name>